<feature type="active site" evidence="5 6">
    <location>
        <position position="214"/>
    </location>
</feature>
<keyword evidence="5 7" id="KW-0597">Phosphoprotein</keyword>
<dbReference type="InterPro" id="IPR011006">
    <property type="entry name" value="CheY-like_superfamily"/>
</dbReference>
<feature type="domain" description="Response regulatory" evidence="8">
    <location>
        <begin position="5"/>
        <end position="122"/>
    </location>
</feature>
<dbReference type="NCBIfam" id="NF001965">
    <property type="entry name" value="PRK00742.1"/>
    <property type="match status" value="1"/>
</dbReference>
<dbReference type="Gene3D" id="3.40.50.180">
    <property type="entry name" value="Methylesterase CheB, C-terminal domain"/>
    <property type="match status" value="1"/>
</dbReference>
<dbReference type="HAMAP" id="MF_00099">
    <property type="entry name" value="CheB_chemtxs"/>
    <property type="match status" value="1"/>
</dbReference>
<comment type="domain">
    <text evidence="5">Contains a C-terminal catalytic domain, and an N-terminal region which modulates catalytic activity.</text>
</comment>
<evidence type="ECO:0000256" key="6">
    <source>
        <dbReference type="PROSITE-ProRule" id="PRU00050"/>
    </source>
</evidence>
<feature type="active site" evidence="5 6">
    <location>
        <position position="310"/>
    </location>
</feature>
<comment type="subcellular location">
    <subcellularLocation>
        <location evidence="5">Cytoplasm</location>
    </subcellularLocation>
</comment>
<comment type="catalytic activity">
    <reaction evidence="5">
        <text>L-glutaminyl-[protein] + H2O = L-glutamyl-[protein] + NH4(+)</text>
        <dbReference type="Rhea" id="RHEA:16441"/>
        <dbReference type="Rhea" id="RHEA-COMP:10207"/>
        <dbReference type="Rhea" id="RHEA-COMP:10208"/>
        <dbReference type="ChEBI" id="CHEBI:15377"/>
        <dbReference type="ChEBI" id="CHEBI:28938"/>
        <dbReference type="ChEBI" id="CHEBI:29973"/>
        <dbReference type="ChEBI" id="CHEBI:30011"/>
        <dbReference type="EC" id="3.5.1.44"/>
    </reaction>
</comment>
<dbReference type="EMBL" id="CP019437">
    <property type="protein sequence ID" value="AQS49870.1"/>
    <property type="molecule type" value="Genomic_DNA"/>
</dbReference>
<sequence>MAQIKVLIVDDSASARKALCELLGADPAIRVTATARDAFDAAEKMRDALPDVMLLDLELPRMNGLTFLAKIMAQHPLPVVVCSSHTDAGSHAAMRALEIGAREVVGKPRLTSPEARQEAQIRLSDAVRAAAKAGGLRGFGDRASARLKAEPTQLSPGPKLTADVILPPPRPGAPIPSGVGPLVVIGASTGGTEALATLLPRLAPTTPPVVIVQHMPEKFTAAFARRLDGLCSVSVSEAVDGDRPVPGSVLIAPGDRHLILRRQGAGYRVGILDGPYVARHRPSVDVLFRSAAIAAGPAALGILMTGMGDDGARGLAEMRAVGAQTIAQDKPTSVVWGMPGEAMRIGAAERAVPLPGLATEIARYEMRVGAA</sequence>
<name>A0ABN4XBW0_9RHOB</name>
<dbReference type="SUPFAM" id="SSF52172">
    <property type="entry name" value="CheY-like"/>
    <property type="match status" value="1"/>
</dbReference>
<comment type="PTM">
    <text evidence="5">Phosphorylated by CheA. Phosphorylation of the N-terminal regulatory domain activates the methylesterase activity.</text>
</comment>
<dbReference type="InterPro" id="IPR008248">
    <property type="entry name" value="CheB-like"/>
</dbReference>
<dbReference type="InterPro" id="IPR035909">
    <property type="entry name" value="CheB_C"/>
</dbReference>
<keyword evidence="3 5" id="KW-0378">Hydrolase</keyword>
<dbReference type="PROSITE" id="PS50122">
    <property type="entry name" value="CHEB"/>
    <property type="match status" value="1"/>
</dbReference>
<accession>A0ABN4XBW0</accession>
<comment type="catalytic activity">
    <reaction evidence="4 5">
        <text>[protein]-L-glutamate 5-O-methyl ester + H2O = L-glutamyl-[protein] + methanol + H(+)</text>
        <dbReference type="Rhea" id="RHEA:23236"/>
        <dbReference type="Rhea" id="RHEA-COMP:10208"/>
        <dbReference type="Rhea" id="RHEA-COMP:10311"/>
        <dbReference type="ChEBI" id="CHEBI:15377"/>
        <dbReference type="ChEBI" id="CHEBI:15378"/>
        <dbReference type="ChEBI" id="CHEBI:17790"/>
        <dbReference type="ChEBI" id="CHEBI:29973"/>
        <dbReference type="ChEBI" id="CHEBI:82795"/>
        <dbReference type="EC" id="3.1.1.61"/>
    </reaction>
</comment>
<keyword evidence="11" id="KW-1185">Reference proteome</keyword>
<evidence type="ECO:0000313" key="11">
    <source>
        <dbReference type="Proteomes" id="UP000185622"/>
    </source>
</evidence>
<dbReference type="PANTHER" id="PTHR42872:SF6">
    <property type="entry name" value="PROTEIN-GLUTAMATE METHYLESTERASE_PROTEIN-GLUTAMINE GLUTAMINASE"/>
    <property type="match status" value="1"/>
</dbReference>
<keyword evidence="2 5" id="KW-0145">Chemotaxis</keyword>
<dbReference type="PROSITE" id="PS50110">
    <property type="entry name" value="RESPONSE_REGULATORY"/>
    <property type="match status" value="1"/>
</dbReference>
<dbReference type="InterPro" id="IPR001789">
    <property type="entry name" value="Sig_transdc_resp-reg_receiver"/>
</dbReference>
<evidence type="ECO:0000256" key="7">
    <source>
        <dbReference type="PROSITE-ProRule" id="PRU00169"/>
    </source>
</evidence>
<evidence type="ECO:0000259" key="9">
    <source>
        <dbReference type="PROSITE" id="PS50122"/>
    </source>
</evidence>
<dbReference type="EC" id="3.1.1.61" evidence="5"/>
<feature type="domain" description="CheB-type methylesterase" evidence="9">
    <location>
        <begin position="174"/>
        <end position="361"/>
    </location>
</feature>
<dbReference type="PIRSF" id="PIRSF000876">
    <property type="entry name" value="RR_chemtxs_CheB"/>
    <property type="match status" value="1"/>
</dbReference>
<dbReference type="Gene3D" id="3.40.50.2300">
    <property type="match status" value="1"/>
</dbReference>
<proteinExistence type="inferred from homology"/>
<dbReference type="NCBIfam" id="NF009206">
    <property type="entry name" value="PRK12555.1"/>
    <property type="match status" value="1"/>
</dbReference>
<dbReference type="CDD" id="cd17541">
    <property type="entry name" value="REC_CheB-like"/>
    <property type="match status" value="1"/>
</dbReference>
<dbReference type="Pfam" id="PF01339">
    <property type="entry name" value="CheB_methylest"/>
    <property type="match status" value="1"/>
</dbReference>
<evidence type="ECO:0000313" key="10">
    <source>
        <dbReference type="EMBL" id="AQS49870.1"/>
    </source>
</evidence>
<evidence type="ECO:0000256" key="1">
    <source>
        <dbReference type="ARBA" id="ARBA00022490"/>
    </source>
</evidence>
<keyword evidence="1 5" id="KW-0963">Cytoplasm</keyword>
<evidence type="ECO:0000256" key="2">
    <source>
        <dbReference type="ARBA" id="ARBA00022500"/>
    </source>
</evidence>
<comment type="similarity">
    <text evidence="5">Belongs to the CheB family.</text>
</comment>
<feature type="modified residue" description="4-aspartylphosphate" evidence="5 7">
    <location>
        <position position="56"/>
    </location>
</feature>
<dbReference type="EC" id="3.5.1.44" evidence="5"/>
<dbReference type="SUPFAM" id="SSF52738">
    <property type="entry name" value="Methylesterase CheB, C-terminal domain"/>
    <property type="match status" value="1"/>
</dbReference>
<dbReference type="InterPro" id="IPR000673">
    <property type="entry name" value="Sig_transdc_resp-reg_Me-estase"/>
</dbReference>
<gene>
    <name evidence="5" type="primary">cheB</name>
    <name evidence="10" type="ORF">BMG03_12045</name>
</gene>
<comment type="function">
    <text evidence="5">Involved in chemotaxis. Part of a chemotaxis signal transduction system that modulates chemotaxis in response to various stimuli. Catalyzes the demethylation of specific methylglutamate residues introduced into the chemoreceptors (methyl-accepting chemotaxis proteins or MCP) by CheR. Also mediates the irreversible deamidation of specific glutamine residues to glutamic acid.</text>
</comment>
<evidence type="ECO:0000256" key="4">
    <source>
        <dbReference type="ARBA" id="ARBA00048267"/>
    </source>
</evidence>
<organism evidence="10 11">
    <name type="scientific">Thioclava nitratireducens</name>
    <dbReference type="NCBI Taxonomy" id="1915078"/>
    <lineage>
        <taxon>Bacteria</taxon>
        <taxon>Pseudomonadati</taxon>
        <taxon>Pseudomonadota</taxon>
        <taxon>Alphaproteobacteria</taxon>
        <taxon>Rhodobacterales</taxon>
        <taxon>Paracoccaceae</taxon>
        <taxon>Thioclava</taxon>
    </lineage>
</organism>
<dbReference type="Proteomes" id="UP000185622">
    <property type="component" value="Chromosome"/>
</dbReference>
<evidence type="ECO:0000256" key="3">
    <source>
        <dbReference type="ARBA" id="ARBA00022801"/>
    </source>
</evidence>
<dbReference type="SMART" id="SM00448">
    <property type="entry name" value="REC"/>
    <property type="match status" value="1"/>
</dbReference>
<protein>
    <recommendedName>
        <fullName evidence="5">Protein-glutamate methylesterase/protein-glutamine glutaminase</fullName>
        <ecNumber evidence="5">3.1.1.61</ecNumber>
        <ecNumber evidence="5">3.5.1.44</ecNumber>
    </recommendedName>
</protein>
<reference evidence="10 11" key="1">
    <citation type="submission" date="2017-01" db="EMBL/GenBank/DDBJ databases">
        <title>The complete genome sequence of a sulfur-oxidizing marine bacterium Thioclava sp. 25B10_4T.</title>
        <authorList>
            <person name="Liu Y."/>
            <person name="Lai Q."/>
            <person name="Shao Z."/>
        </authorList>
    </citation>
    <scope>NUCLEOTIDE SEQUENCE [LARGE SCALE GENOMIC DNA]</scope>
    <source>
        <strain evidence="10 11">25B10_4</strain>
    </source>
</reference>
<evidence type="ECO:0000256" key="5">
    <source>
        <dbReference type="HAMAP-Rule" id="MF_00099"/>
    </source>
</evidence>
<dbReference type="PANTHER" id="PTHR42872">
    <property type="entry name" value="PROTEIN-GLUTAMATE METHYLESTERASE/PROTEIN-GLUTAMINE GLUTAMINASE"/>
    <property type="match status" value="1"/>
</dbReference>
<dbReference type="CDD" id="cd16432">
    <property type="entry name" value="CheB_Rec"/>
    <property type="match status" value="1"/>
</dbReference>
<evidence type="ECO:0000259" key="8">
    <source>
        <dbReference type="PROSITE" id="PS50110"/>
    </source>
</evidence>
<dbReference type="Pfam" id="PF00072">
    <property type="entry name" value="Response_reg"/>
    <property type="match status" value="1"/>
</dbReference>
<feature type="active site" evidence="5 6">
    <location>
        <position position="188"/>
    </location>
</feature>